<protein>
    <submittedName>
        <fullName evidence="1">Uncharacterized protein</fullName>
    </submittedName>
</protein>
<evidence type="ECO:0000313" key="2">
    <source>
        <dbReference type="Proteomes" id="UP000266841"/>
    </source>
</evidence>
<dbReference type="Proteomes" id="UP000266841">
    <property type="component" value="Unassembled WGS sequence"/>
</dbReference>
<gene>
    <name evidence="1" type="ORF">THAOC_14088</name>
</gene>
<organism evidence="1 2">
    <name type="scientific">Thalassiosira oceanica</name>
    <name type="common">Marine diatom</name>
    <dbReference type="NCBI Taxonomy" id="159749"/>
    <lineage>
        <taxon>Eukaryota</taxon>
        <taxon>Sar</taxon>
        <taxon>Stramenopiles</taxon>
        <taxon>Ochrophyta</taxon>
        <taxon>Bacillariophyta</taxon>
        <taxon>Coscinodiscophyceae</taxon>
        <taxon>Thalassiosirophycidae</taxon>
        <taxon>Thalassiosirales</taxon>
        <taxon>Thalassiosiraceae</taxon>
        <taxon>Thalassiosira</taxon>
    </lineage>
</organism>
<keyword evidence="2" id="KW-1185">Reference proteome</keyword>
<dbReference type="EMBL" id="AGNL01016413">
    <property type="protein sequence ID" value="EJK65102.1"/>
    <property type="molecule type" value="Genomic_DNA"/>
</dbReference>
<accession>K0T415</accession>
<reference evidence="1 2" key="1">
    <citation type="journal article" date="2012" name="Genome Biol.">
        <title>Genome and low-iron response of an oceanic diatom adapted to chronic iron limitation.</title>
        <authorList>
            <person name="Lommer M."/>
            <person name="Specht M."/>
            <person name="Roy A.S."/>
            <person name="Kraemer L."/>
            <person name="Andreson R."/>
            <person name="Gutowska M.A."/>
            <person name="Wolf J."/>
            <person name="Bergner S.V."/>
            <person name="Schilhabel M.B."/>
            <person name="Klostermeier U.C."/>
            <person name="Beiko R.G."/>
            <person name="Rosenstiel P."/>
            <person name="Hippler M."/>
            <person name="Laroche J."/>
        </authorList>
    </citation>
    <scope>NUCLEOTIDE SEQUENCE [LARGE SCALE GENOMIC DNA]</scope>
    <source>
        <strain evidence="1 2">CCMP1005</strain>
    </source>
</reference>
<proteinExistence type="predicted"/>
<comment type="caution">
    <text evidence="1">The sequence shown here is derived from an EMBL/GenBank/DDBJ whole genome shotgun (WGS) entry which is preliminary data.</text>
</comment>
<name>K0T415_THAOC</name>
<sequence>MTASARYKPRFRQKCPRSTLPGFCRMRLDSQRPRNDGQFRSEAQLHQHAKSYGSHPGGYWIGEAVDHRDLVRFPRPLLQQDGLGLYHGDQVAVCYGGRWTAGFIGITGNPHNAWPTMLSAPDVVYEEGATSPPTYVPPPDEPFVDVTVLVADGLGSKVQNARLTPTANKGVLGVTAGPLSPAMPGAMISLGVLPLARDVTGATGCDSGPSL</sequence>
<evidence type="ECO:0000313" key="1">
    <source>
        <dbReference type="EMBL" id="EJK65102.1"/>
    </source>
</evidence>
<dbReference type="AlphaFoldDB" id="K0T415"/>